<dbReference type="InterPro" id="IPR001173">
    <property type="entry name" value="Glyco_trans_2-like"/>
</dbReference>
<dbReference type="OrthoDB" id="9810303at2"/>
<dbReference type="AlphaFoldDB" id="W8T838"/>
<reference evidence="13 14" key="1">
    <citation type="journal article" date="2014" name="Genome Announc.">
        <title>Complete Genome Sequence of Amino Acid-Utilizing Eubacterium acidaminophilum al-2 (DSM 3953).</title>
        <authorList>
            <person name="Poehlein A."/>
            <person name="Andreesen J.R."/>
            <person name="Daniel R."/>
        </authorList>
    </citation>
    <scope>NUCLEOTIDE SEQUENCE [LARGE SCALE GENOMIC DNA]</scope>
    <source>
        <strain evidence="13 14">DSM 3953</strain>
    </source>
</reference>
<keyword evidence="3" id="KW-0328">Glycosyltransferase</keyword>
<organism evidence="13 14">
    <name type="scientific">Peptoclostridium acidaminophilum DSM 3953</name>
    <dbReference type="NCBI Taxonomy" id="1286171"/>
    <lineage>
        <taxon>Bacteria</taxon>
        <taxon>Bacillati</taxon>
        <taxon>Bacillota</taxon>
        <taxon>Clostridia</taxon>
        <taxon>Peptostreptococcales</taxon>
        <taxon>Peptoclostridiaceae</taxon>
        <taxon>Peptoclostridium</taxon>
    </lineage>
</organism>
<evidence type="ECO:0000256" key="7">
    <source>
        <dbReference type="ARBA" id="ARBA00037281"/>
    </source>
</evidence>
<dbReference type="Proteomes" id="UP000019591">
    <property type="component" value="Chromosome"/>
</dbReference>
<dbReference type="eggNOG" id="COG1215">
    <property type="taxonomic scope" value="Bacteria"/>
</dbReference>
<dbReference type="Pfam" id="PF00535">
    <property type="entry name" value="Glycos_transf_2"/>
    <property type="match status" value="1"/>
</dbReference>
<evidence type="ECO:0000313" key="13">
    <source>
        <dbReference type="EMBL" id="AHM57045.1"/>
    </source>
</evidence>
<keyword evidence="5" id="KW-0125">Carotenoid biosynthesis</keyword>
<dbReference type="SUPFAM" id="SSF53448">
    <property type="entry name" value="Nucleotide-diphospho-sugar transferases"/>
    <property type="match status" value="1"/>
</dbReference>
<evidence type="ECO:0000256" key="4">
    <source>
        <dbReference type="ARBA" id="ARBA00022679"/>
    </source>
</evidence>
<keyword evidence="11" id="KW-0175">Coiled coil</keyword>
<dbReference type="STRING" id="1286171.EAL2_c17500"/>
<keyword evidence="4 13" id="KW-0808">Transferase</keyword>
<evidence type="ECO:0000256" key="5">
    <source>
        <dbReference type="ARBA" id="ARBA00022746"/>
    </source>
</evidence>
<dbReference type="PANTHER" id="PTHR43646:SF2">
    <property type="entry name" value="GLYCOSYLTRANSFERASE 2-LIKE DOMAIN-CONTAINING PROTEIN"/>
    <property type="match status" value="1"/>
</dbReference>
<comment type="function">
    <text evidence="7">Catalyzes the glycosylation of 4,4'-diaponeurosporenoate, i.e. the esterification of glucose at the C1'' position with the carboxyl group of 4,4'-diaponeurosporenic acid, to form glycosyl-4,4'-diaponeurosporenoate. This is a step in the biosynthesis of staphyloxanthin, an orange pigment present in most staphylococci strains.</text>
</comment>
<evidence type="ECO:0000256" key="10">
    <source>
        <dbReference type="ARBA" id="ARBA00040345"/>
    </source>
</evidence>
<dbReference type="GO" id="GO:0005886">
    <property type="term" value="C:plasma membrane"/>
    <property type="evidence" value="ECO:0007669"/>
    <property type="project" value="UniProtKB-SubCell"/>
</dbReference>
<evidence type="ECO:0000256" key="2">
    <source>
        <dbReference type="ARBA" id="ARBA00022475"/>
    </source>
</evidence>
<dbReference type="EMBL" id="CP007452">
    <property type="protein sequence ID" value="AHM57045.1"/>
    <property type="molecule type" value="Genomic_DNA"/>
</dbReference>
<evidence type="ECO:0000256" key="6">
    <source>
        <dbReference type="ARBA" id="ARBA00023136"/>
    </source>
</evidence>
<evidence type="ECO:0000256" key="11">
    <source>
        <dbReference type="SAM" id="Coils"/>
    </source>
</evidence>
<evidence type="ECO:0000256" key="8">
    <source>
        <dbReference type="ARBA" id="ARBA00037904"/>
    </source>
</evidence>
<keyword evidence="6" id="KW-0472">Membrane</keyword>
<gene>
    <name evidence="13" type="ORF">EAL2_c17500</name>
</gene>
<dbReference type="InterPro" id="IPR026461">
    <property type="entry name" value="Trfase_2_rSAM/seldom_assoc"/>
</dbReference>
<evidence type="ECO:0000256" key="1">
    <source>
        <dbReference type="ARBA" id="ARBA00004236"/>
    </source>
</evidence>
<evidence type="ECO:0000259" key="12">
    <source>
        <dbReference type="Pfam" id="PF00535"/>
    </source>
</evidence>
<feature type="coiled-coil region" evidence="11">
    <location>
        <begin position="8"/>
        <end position="35"/>
    </location>
</feature>
<comment type="similarity">
    <text evidence="9">Belongs to the glycosyltransferase 2 family. CrtQ subfamily.</text>
</comment>
<comment type="pathway">
    <text evidence="8">Carotenoid biosynthesis; staphyloxanthin biosynthesis; staphyloxanthin from farnesyl diphosphate: step 4/5.</text>
</comment>
<dbReference type="KEGG" id="eac:EAL2_c17500"/>
<evidence type="ECO:0000313" key="14">
    <source>
        <dbReference type="Proteomes" id="UP000019591"/>
    </source>
</evidence>
<keyword evidence="2" id="KW-1003">Cell membrane</keyword>
<comment type="subcellular location">
    <subcellularLocation>
        <location evidence="1">Cell membrane</location>
    </subcellularLocation>
</comment>
<dbReference type="InterPro" id="IPR029044">
    <property type="entry name" value="Nucleotide-diphossugar_trans"/>
</dbReference>
<protein>
    <recommendedName>
        <fullName evidence="10">4,4'-diaponeurosporenoate glycosyltransferase</fullName>
    </recommendedName>
</protein>
<keyword evidence="14" id="KW-1185">Reference proteome</keyword>
<evidence type="ECO:0000256" key="9">
    <source>
        <dbReference type="ARBA" id="ARBA00038120"/>
    </source>
</evidence>
<evidence type="ECO:0000256" key="3">
    <source>
        <dbReference type="ARBA" id="ARBA00022676"/>
    </source>
</evidence>
<dbReference type="CDD" id="cd02522">
    <property type="entry name" value="GT_2_like_a"/>
    <property type="match status" value="1"/>
</dbReference>
<dbReference type="GO" id="GO:0016117">
    <property type="term" value="P:carotenoid biosynthetic process"/>
    <property type="evidence" value="ECO:0007669"/>
    <property type="project" value="UniProtKB-KW"/>
</dbReference>
<dbReference type="Gene3D" id="3.90.550.10">
    <property type="entry name" value="Spore Coat Polysaccharide Biosynthesis Protein SpsA, Chain A"/>
    <property type="match status" value="1"/>
</dbReference>
<accession>W8T838</accession>
<name>W8T838_PEPAC</name>
<dbReference type="RefSeq" id="WP_025436008.1">
    <property type="nucleotide sequence ID" value="NZ_CP007452.1"/>
</dbReference>
<dbReference type="PANTHER" id="PTHR43646">
    <property type="entry name" value="GLYCOSYLTRANSFERASE"/>
    <property type="match status" value="1"/>
</dbReference>
<feature type="domain" description="Glycosyltransferase 2-like" evidence="12">
    <location>
        <begin position="3"/>
        <end position="140"/>
    </location>
</feature>
<dbReference type="GO" id="GO:0016757">
    <property type="term" value="F:glycosyltransferase activity"/>
    <property type="evidence" value="ECO:0007669"/>
    <property type="project" value="UniProtKB-KW"/>
</dbReference>
<dbReference type="PATRIC" id="fig|1286171.3.peg.1709"/>
<dbReference type="HOGENOM" id="CLU_025996_17_3_9"/>
<sequence>MISIIVPVLNEEKTIERLLLELKALEGEKEIIVADGGSTDSTAKIASQHSRLTGGVSGRARQMNKGAGIAKGDILWFVHSDSSVDRSSLCHIKATVEEGFAGGGFSMFFHDYDTPLMRFIACSSNMRARHMGLYFGDQGIFVRREIFERIGGYPDIPLMEDWELGRTLKNEGKMKLLNAQIGTSGRRFKNGGALRTLLFMHKIKLLYMLGTSPEKLSSSYRKVR</sequence>
<proteinExistence type="inferred from homology"/>
<dbReference type="NCBIfam" id="TIGR04283">
    <property type="entry name" value="glyco_like_mftF"/>
    <property type="match status" value="1"/>
</dbReference>